<protein>
    <submittedName>
        <fullName evidence="2">Uncharacterized protein</fullName>
    </submittedName>
</protein>
<comment type="caution">
    <text evidence="2">The sequence shown here is derived from an EMBL/GenBank/DDBJ whole genome shotgun (WGS) entry which is preliminary data.</text>
</comment>
<evidence type="ECO:0000256" key="1">
    <source>
        <dbReference type="SAM" id="MobiDB-lite"/>
    </source>
</evidence>
<sequence>MTKKRVAAGCHDSALDSLDSCGISLLARAATSADRTPDGTHGMLGRRGGMSQLMYKGPSSVGLDYRAKLTVFMHEPKANNAARGISG</sequence>
<evidence type="ECO:0000313" key="3">
    <source>
        <dbReference type="Proteomes" id="UP000637628"/>
    </source>
</evidence>
<dbReference type="EMBL" id="BOML01000027">
    <property type="protein sequence ID" value="GIE02017.1"/>
    <property type="molecule type" value="Genomic_DNA"/>
</dbReference>
<feature type="region of interest" description="Disordered" evidence="1">
    <location>
        <begin position="31"/>
        <end position="51"/>
    </location>
</feature>
<keyword evidence="3" id="KW-1185">Reference proteome</keyword>
<proteinExistence type="predicted"/>
<name>A0ABQ3YWU0_9ACTN</name>
<organism evidence="2 3">
    <name type="scientific">Paractinoplanes durhamensis</name>
    <dbReference type="NCBI Taxonomy" id="113563"/>
    <lineage>
        <taxon>Bacteria</taxon>
        <taxon>Bacillati</taxon>
        <taxon>Actinomycetota</taxon>
        <taxon>Actinomycetes</taxon>
        <taxon>Micromonosporales</taxon>
        <taxon>Micromonosporaceae</taxon>
        <taxon>Paractinoplanes</taxon>
    </lineage>
</organism>
<reference evidence="2 3" key="1">
    <citation type="submission" date="2021-01" db="EMBL/GenBank/DDBJ databases">
        <title>Whole genome shotgun sequence of Actinoplanes durhamensis NBRC 14914.</title>
        <authorList>
            <person name="Komaki H."/>
            <person name="Tamura T."/>
        </authorList>
    </citation>
    <scope>NUCLEOTIDE SEQUENCE [LARGE SCALE GENOMIC DNA]</scope>
    <source>
        <strain evidence="2 3">NBRC 14914</strain>
    </source>
</reference>
<accession>A0ABQ3YWU0</accession>
<gene>
    <name evidence="2" type="ORF">Adu01nite_33670</name>
</gene>
<dbReference type="Proteomes" id="UP000637628">
    <property type="component" value="Unassembled WGS sequence"/>
</dbReference>
<evidence type="ECO:0000313" key="2">
    <source>
        <dbReference type="EMBL" id="GIE02017.1"/>
    </source>
</evidence>